<dbReference type="EMBL" id="CACTIH010000101">
    <property type="protein sequence ID" value="CAA2953887.1"/>
    <property type="molecule type" value="Genomic_DNA"/>
</dbReference>
<keyword evidence="2" id="KW-1185">Reference proteome</keyword>
<protein>
    <submittedName>
        <fullName evidence="1">Uncharacterized protein</fullName>
    </submittedName>
</protein>
<dbReference type="Gramene" id="OE9A092354T1">
    <property type="protein sequence ID" value="OE9A092354C1"/>
    <property type="gene ID" value="OE9A092354"/>
</dbReference>
<accession>A0A8S0PIZ2</accession>
<evidence type="ECO:0000313" key="2">
    <source>
        <dbReference type="Proteomes" id="UP000594638"/>
    </source>
</evidence>
<gene>
    <name evidence="1" type="ORF">OLEA9_A092354</name>
</gene>
<organism evidence="1 2">
    <name type="scientific">Olea europaea subsp. europaea</name>
    <dbReference type="NCBI Taxonomy" id="158383"/>
    <lineage>
        <taxon>Eukaryota</taxon>
        <taxon>Viridiplantae</taxon>
        <taxon>Streptophyta</taxon>
        <taxon>Embryophyta</taxon>
        <taxon>Tracheophyta</taxon>
        <taxon>Spermatophyta</taxon>
        <taxon>Magnoliopsida</taxon>
        <taxon>eudicotyledons</taxon>
        <taxon>Gunneridae</taxon>
        <taxon>Pentapetalae</taxon>
        <taxon>asterids</taxon>
        <taxon>lamiids</taxon>
        <taxon>Lamiales</taxon>
        <taxon>Oleaceae</taxon>
        <taxon>Oleeae</taxon>
        <taxon>Olea</taxon>
    </lineage>
</organism>
<comment type="caution">
    <text evidence="1">The sequence shown here is derived from an EMBL/GenBank/DDBJ whole genome shotgun (WGS) entry which is preliminary data.</text>
</comment>
<name>A0A8S0PIZ2_OLEEU</name>
<sequence>MISELLSLYDDNLLQNSSFNSGNLNILETQNSLQQTTQLQQDDYYNRRSCIGGSILQDTNMASRNSVFPSTNFLFNQCKPSSNGNTNENISDFRFDSPFNSTPIDYSMDPLPSQDDVSLWNLCDFHWNVCANSN</sequence>
<proteinExistence type="predicted"/>
<reference evidence="1 2" key="1">
    <citation type="submission" date="2019-12" db="EMBL/GenBank/DDBJ databases">
        <authorList>
            <person name="Alioto T."/>
            <person name="Alioto T."/>
            <person name="Gomez Garrido J."/>
        </authorList>
    </citation>
    <scope>NUCLEOTIDE SEQUENCE [LARGE SCALE GENOMIC DNA]</scope>
</reference>
<evidence type="ECO:0000313" key="1">
    <source>
        <dbReference type="EMBL" id="CAA2953887.1"/>
    </source>
</evidence>
<dbReference type="AlphaFoldDB" id="A0A8S0PIZ2"/>
<dbReference type="Proteomes" id="UP000594638">
    <property type="component" value="Unassembled WGS sequence"/>
</dbReference>